<gene>
    <name evidence="8" type="ORF">K435DRAFT_826606</name>
</gene>
<feature type="transmembrane region" description="Helical" evidence="7">
    <location>
        <begin position="26"/>
        <end position="48"/>
    </location>
</feature>
<dbReference type="PIRSF" id="PIRSF006060">
    <property type="entry name" value="AA_transporter"/>
    <property type="match status" value="1"/>
</dbReference>
<dbReference type="AlphaFoldDB" id="A0A4S8MQ03"/>
<feature type="transmembrane region" description="Helical" evidence="7">
    <location>
        <begin position="60"/>
        <end position="90"/>
    </location>
</feature>
<protein>
    <submittedName>
        <fullName evidence="8">Amino acid transporter</fullName>
    </submittedName>
</protein>
<reference evidence="8 9" key="1">
    <citation type="journal article" date="2019" name="Nat. Ecol. Evol.">
        <title>Megaphylogeny resolves global patterns of mushroom evolution.</title>
        <authorList>
            <person name="Varga T."/>
            <person name="Krizsan K."/>
            <person name="Foldi C."/>
            <person name="Dima B."/>
            <person name="Sanchez-Garcia M."/>
            <person name="Sanchez-Ramirez S."/>
            <person name="Szollosi G.J."/>
            <person name="Szarkandi J.G."/>
            <person name="Papp V."/>
            <person name="Albert L."/>
            <person name="Andreopoulos W."/>
            <person name="Angelini C."/>
            <person name="Antonin V."/>
            <person name="Barry K.W."/>
            <person name="Bougher N.L."/>
            <person name="Buchanan P."/>
            <person name="Buyck B."/>
            <person name="Bense V."/>
            <person name="Catcheside P."/>
            <person name="Chovatia M."/>
            <person name="Cooper J."/>
            <person name="Damon W."/>
            <person name="Desjardin D."/>
            <person name="Finy P."/>
            <person name="Geml J."/>
            <person name="Haridas S."/>
            <person name="Hughes K."/>
            <person name="Justo A."/>
            <person name="Karasinski D."/>
            <person name="Kautmanova I."/>
            <person name="Kiss B."/>
            <person name="Kocsube S."/>
            <person name="Kotiranta H."/>
            <person name="LaButti K.M."/>
            <person name="Lechner B.E."/>
            <person name="Liimatainen K."/>
            <person name="Lipzen A."/>
            <person name="Lukacs Z."/>
            <person name="Mihaltcheva S."/>
            <person name="Morgado L.N."/>
            <person name="Niskanen T."/>
            <person name="Noordeloos M.E."/>
            <person name="Ohm R.A."/>
            <person name="Ortiz-Santana B."/>
            <person name="Ovrebo C."/>
            <person name="Racz N."/>
            <person name="Riley R."/>
            <person name="Savchenko A."/>
            <person name="Shiryaev A."/>
            <person name="Soop K."/>
            <person name="Spirin V."/>
            <person name="Szebenyi C."/>
            <person name="Tomsovsky M."/>
            <person name="Tulloss R.E."/>
            <person name="Uehling J."/>
            <person name="Grigoriev I.V."/>
            <person name="Vagvolgyi C."/>
            <person name="Papp T."/>
            <person name="Martin F.M."/>
            <person name="Miettinen O."/>
            <person name="Hibbett D.S."/>
            <person name="Nagy L.G."/>
        </authorList>
    </citation>
    <scope>NUCLEOTIDE SEQUENCE [LARGE SCALE GENOMIC DNA]</scope>
    <source>
        <strain evidence="8 9">CBS 962.96</strain>
    </source>
</reference>
<dbReference type="Proteomes" id="UP000297245">
    <property type="component" value="Unassembled WGS sequence"/>
</dbReference>
<keyword evidence="9" id="KW-1185">Reference proteome</keyword>
<feature type="transmembrane region" description="Helical" evidence="7">
    <location>
        <begin position="311"/>
        <end position="331"/>
    </location>
</feature>
<evidence type="ECO:0000256" key="3">
    <source>
        <dbReference type="ARBA" id="ARBA00022692"/>
    </source>
</evidence>
<evidence type="ECO:0000256" key="7">
    <source>
        <dbReference type="SAM" id="Phobius"/>
    </source>
</evidence>
<dbReference type="PANTHER" id="PTHR45649:SF6">
    <property type="entry name" value="GABA-SPECIFIC PERMEASE"/>
    <property type="match status" value="1"/>
</dbReference>
<dbReference type="OrthoDB" id="4476201at2759"/>
<evidence type="ECO:0000256" key="5">
    <source>
        <dbReference type="ARBA" id="ARBA00023136"/>
    </source>
</evidence>
<feature type="transmembrane region" description="Helical" evidence="7">
    <location>
        <begin position="142"/>
        <end position="164"/>
    </location>
</feature>
<keyword evidence="4 7" id="KW-1133">Transmembrane helix</keyword>
<feature type="transmembrane region" description="Helical" evidence="7">
    <location>
        <begin position="362"/>
        <end position="383"/>
    </location>
</feature>
<keyword evidence="2" id="KW-0813">Transport</keyword>
<dbReference type="Pfam" id="PF13520">
    <property type="entry name" value="AA_permease_2"/>
    <property type="match status" value="1"/>
</dbReference>
<feature type="compositionally biased region" description="Basic and acidic residues" evidence="6">
    <location>
        <begin position="497"/>
        <end position="516"/>
    </location>
</feature>
<feature type="region of interest" description="Disordered" evidence="6">
    <location>
        <begin position="497"/>
        <end position="519"/>
    </location>
</feature>
<name>A0A4S8MQ03_DENBC</name>
<evidence type="ECO:0000256" key="1">
    <source>
        <dbReference type="ARBA" id="ARBA00004141"/>
    </source>
</evidence>
<dbReference type="EMBL" id="ML179051">
    <property type="protein sequence ID" value="THV05118.1"/>
    <property type="molecule type" value="Genomic_DNA"/>
</dbReference>
<sequence>MDSDQSVLANLGYKQEFRRDFSKIELFALSFNIVGVVQSIASILVYSIPYGGPVSMVWGWLAGSIFLTCIGLTIAELGSSAPTSGGLYFWTHRFASPRYRNYLSWLIGYVNTVGYTSGVAGVDYSCAVAILTAASISTDGTYVPTTGQIYGVFCALLLSHAFMASLPTKTLARAQIISIILNVGVFVAFIVAIPAATPRELKNDAKFVFGHFENVSGYSNGFAFFMSLLAPLWSVGGFDSSVHISEEAKNANTAVPFAIMATTTLGCLFGFATILALTFNMGNDLISIIQNPFDQPMALILLNSLGQKGFYAFWAFIVITLYLSGMDLLIATSRQIFAFSRDGALPLSRVLYRISPITGTPVHAVLMGVFIAALWGLFGFAGVEALSAVFTSAVVCQYLCYCTPVISRFVGGQKFNPGPFYLGKLSGPIATSATLFMLFMIVVLQFPVAPHPNAQTMSYTIVVVGGTIVLASVYYFVSGRHWFVGPVVTLPSSKVERDNMSDDSVRSNAGSKKEGDTTTTVLYRQWSS</sequence>
<feature type="transmembrane region" description="Helical" evidence="7">
    <location>
        <begin position="422"/>
        <end position="444"/>
    </location>
</feature>
<dbReference type="GO" id="GO:0006865">
    <property type="term" value="P:amino acid transport"/>
    <property type="evidence" value="ECO:0007669"/>
    <property type="project" value="InterPro"/>
</dbReference>
<proteinExistence type="predicted"/>
<keyword evidence="5 7" id="KW-0472">Membrane</keyword>
<evidence type="ECO:0000313" key="8">
    <source>
        <dbReference type="EMBL" id="THV05118.1"/>
    </source>
</evidence>
<dbReference type="PANTHER" id="PTHR45649">
    <property type="entry name" value="AMINO-ACID PERMEASE BAT1"/>
    <property type="match status" value="1"/>
</dbReference>
<evidence type="ECO:0000256" key="6">
    <source>
        <dbReference type="SAM" id="MobiDB-lite"/>
    </source>
</evidence>
<keyword evidence="3 7" id="KW-0812">Transmembrane</keyword>
<dbReference type="PROSITE" id="PS00218">
    <property type="entry name" value="AMINO_ACID_PERMEASE_1"/>
    <property type="match status" value="1"/>
</dbReference>
<feature type="transmembrane region" description="Helical" evidence="7">
    <location>
        <begin position="102"/>
        <end position="122"/>
    </location>
</feature>
<organism evidence="8 9">
    <name type="scientific">Dendrothele bispora (strain CBS 962.96)</name>
    <dbReference type="NCBI Taxonomy" id="1314807"/>
    <lineage>
        <taxon>Eukaryota</taxon>
        <taxon>Fungi</taxon>
        <taxon>Dikarya</taxon>
        <taxon>Basidiomycota</taxon>
        <taxon>Agaricomycotina</taxon>
        <taxon>Agaricomycetes</taxon>
        <taxon>Agaricomycetidae</taxon>
        <taxon>Agaricales</taxon>
        <taxon>Agaricales incertae sedis</taxon>
        <taxon>Dendrothele</taxon>
    </lineage>
</organism>
<comment type="subcellular location">
    <subcellularLocation>
        <location evidence="1">Membrane</location>
        <topology evidence="1">Multi-pass membrane protein</topology>
    </subcellularLocation>
</comment>
<dbReference type="GO" id="GO:0016020">
    <property type="term" value="C:membrane"/>
    <property type="evidence" value="ECO:0007669"/>
    <property type="project" value="UniProtKB-SubCell"/>
</dbReference>
<evidence type="ECO:0000256" key="4">
    <source>
        <dbReference type="ARBA" id="ARBA00022989"/>
    </source>
</evidence>
<evidence type="ECO:0000313" key="9">
    <source>
        <dbReference type="Proteomes" id="UP000297245"/>
    </source>
</evidence>
<feature type="transmembrane region" description="Helical" evidence="7">
    <location>
        <begin position="176"/>
        <end position="197"/>
    </location>
</feature>
<dbReference type="InterPro" id="IPR002293">
    <property type="entry name" value="AA/rel_permease1"/>
</dbReference>
<dbReference type="Gene3D" id="1.20.1740.10">
    <property type="entry name" value="Amino acid/polyamine transporter I"/>
    <property type="match status" value="1"/>
</dbReference>
<dbReference type="GO" id="GO:0022857">
    <property type="term" value="F:transmembrane transporter activity"/>
    <property type="evidence" value="ECO:0007669"/>
    <property type="project" value="InterPro"/>
</dbReference>
<feature type="transmembrane region" description="Helical" evidence="7">
    <location>
        <begin position="217"/>
        <end position="236"/>
    </location>
</feature>
<feature type="transmembrane region" description="Helical" evidence="7">
    <location>
        <begin position="389"/>
        <end position="410"/>
    </location>
</feature>
<dbReference type="InterPro" id="IPR004840">
    <property type="entry name" value="Amino_acid_permease_CS"/>
</dbReference>
<accession>A0A4S8MQ03</accession>
<feature type="transmembrane region" description="Helical" evidence="7">
    <location>
        <begin position="456"/>
        <end position="477"/>
    </location>
</feature>
<feature type="transmembrane region" description="Helical" evidence="7">
    <location>
        <begin position="257"/>
        <end position="279"/>
    </location>
</feature>
<evidence type="ECO:0000256" key="2">
    <source>
        <dbReference type="ARBA" id="ARBA00022448"/>
    </source>
</evidence>